<accession>A0ABD2HRM9</accession>
<dbReference type="EMBL" id="JBICCN010000434">
    <property type="protein sequence ID" value="KAL3068956.1"/>
    <property type="molecule type" value="Genomic_DNA"/>
</dbReference>
<dbReference type="AlphaFoldDB" id="A0ABD2HRM9"/>
<reference evidence="1 3" key="1">
    <citation type="submission" date="2024-10" db="EMBL/GenBank/DDBJ databases">
        <authorList>
            <person name="Kim D."/>
        </authorList>
    </citation>
    <scope>NUCLEOTIDE SEQUENCE [LARGE SCALE GENOMIC DNA]</scope>
    <source>
        <strain evidence="1">Taebaek</strain>
    </source>
</reference>
<gene>
    <name evidence="2" type="ORF">niasHS_005011</name>
    <name evidence="1" type="ORF">niasHS_015671</name>
</gene>
<dbReference type="Proteomes" id="UP001620645">
    <property type="component" value="Unassembled WGS sequence"/>
</dbReference>
<organism evidence="1 3">
    <name type="scientific">Heterodera schachtii</name>
    <name type="common">Sugarbeet cyst nematode worm</name>
    <name type="synonym">Tylenchus schachtii</name>
    <dbReference type="NCBI Taxonomy" id="97005"/>
    <lineage>
        <taxon>Eukaryota</taxon>
        <taxon>Metazoa</taxon>
        <taxon>Ecdysozoa</taxon>
        <taxon>Nematoda</taxon>
        <taxon>Chromadorea</taxon>
        <taxon>Rhabditida</taxon>
        <taxon>Tylenchina</taxon>
        <taxon>Tylenchomorpha</taxon>
        <taxon>Tylenchoidea</taxon>
        <taxon>Heteroderidae</taxon>
        <taxon>Heteroderinae</taxon>
        <taxon>Heterodera</taxon>
    </lineage>
</organism>
<evidence type="ECO:0000313" key="1">
    <source>
        <dbReference type="EMBL" id="KAL3068956.1"/>
    </source>
</evidence>
<dbReference type="EMBL" id="JBICCN010000137">
    <property type="protein sequence ID" value="KAL3091048.1"/>
    <property type="molecule type" value="Genomic_DNA"/>
</dbReference>
<proteinExistence type="predicted"/>
<evidence type="ECO:0000313" key="3">
    <source>
        <dbReference type="Proteomes" id="UP001620645"/>
    </source>
</evidence>
<evidence type="ECO:0000313" key="2">
    <source>
        <dbReference type="EMBL" id="KAL3091048.1"/>
    </source>
</evidence>
<comment type="caution">
    <text evidence="1">The sequence shown here is derived from an EMBL/GenBank/DDBJ whole genome shotgun (WGS) entry which is preliminary data.</text>
</comment>
<keyword evidence="3" id="KW-1185">Reference proteome</keyword>
<name>A0ABD2HRM9_HETSC</name>
<protein>
    <submittedName>
        <fullName evidence="1">Uncharacterized protein</fullName>
    </submittedName>
</protein>
<sequence length="96" mass="11071">MKRCGPKLDTKERLFGQAMPETPKKKLNDTFRSSIFSDIAPSSPVKTPKKMCARVGKKSDHWRGEDAEENHNVIEFLTANSKDMILRKSIRHFYAF</sequence>